<keyword evidence="1" id="KW-0472">Membrane</keyword>
<evidence type="ECO:0000256" key="1">
    <source>
        <dbReference type="SAM" id="Phobius"/>
    </source>
</evidence>
<evidence type="ECO:0000313" key="2">
    <source>
        <dbReference type="EMBL" id="PTG11664.1"/>
    </source>
</evidence>
<keyword evidence="1" id="KW-0812">Transmembrane</keyword>
<reference evidence="2 3" key="1">
    <citation type="journal article" date="2016" name="Front. Microbiol.">
        <title>Comprehensive Phylogenetic Analysis of Bovine Non-aureus Staphylococci Species Based on Whole-Genome Sequencing.</title>
        <authorList>
            <person name="Naushad S."/>
            <person name="Barkema H.W."/>
            <person name="Luby C."/>
            <person name="Condas L.A."/>
            <person name="Nobrega D.B."/>
            <person name="Carson D.A."/>
            <person name="De Buck J."/>
        </authorList>
    </citation>
    <scope>NUCLEOTIDE SEQUENCE [LARGE SCALE GENOMIC DNA]</scope>
    <source>
        <strain evidence="2 3">SNUC 505</strain>
    </source>
</reference>
<dbReference type="AlphaFoldDB" id="A0AAE5SY99"/>
<proteinExistence type="predicted"/>
<accession>A0AAE5SY99</accession>
<evidence type="ECO:0000313" key="3">
    <source>
        <dbReference type="Proteomes" id="UP000242704"/>
    </source>
</evidence>
<gene>
    <name evidence="2" type="ORF">BU653_10460</name>
</gene>
<keyword evidence="1" id="KW-1133">Transmembrane helix</keyword>
<sequence length="78" mass="8929">MDIRDFKLYEIIFLIISMLSIITVFLNVADILKIPIQWQYCFQAMIFLSLGIATIRKMKKGGIIAIIASIVIISAIFY</sequence>
<protein>
    <submittedName>
        <fullName evidence="2">Uncharacterized protein</fullName>
    </submittedName>
</protein>
<dbReference type="RefSeq" id="WP_107360821.1">
    <property type="nucleotide sequence ID" value="NZ_JAHSUP010000029.1"/>
</dbReference>
<feature type="transmembrane region" description="Helical" evidence="1">
    <location>
        <begin position="62"/>
        <end position="77"/>
    </location>
</feature>
<comment type="caution">
    <text evidence="2">The sequence shown here is derived from an EMBL/GenBank/DDBJ whole genome shotgun (WGS) entry which is preliminary data.</text>
</comment>
<dbReference type="Proteomes" id="UP000242704">
    <property type="component" value="Unassembled WGS sequence"/>
</dbReference>
<feature type="transmembrane region" description="Helical" evidence="1">
    <location>
        <begin position="12"/>
        <end position="31"/>
    </location>
</feature>
<dbReference type="EMBL" id="PZBZ01000072">
    <property type="protein sequence ID" value="PTG11664.1"/>
    <property type="molecule type" value="Genomic_DNA"/>
</dbReference>
<feature type="transmembrane region" description="Helical" evidence="1">
    <location>
        <begin position="37"/>
        <end position="55"/>
    </location>
</feature>
<name>A0AAE5SY99_STACR</name>
<organism evidence="2 3">
    <name type="scientific">Staphylococcus chromogenes</name>
    <name type="common">Staphylococcus hyicus subsp. chromogenes</name>
    <dbReference type="NCBI Taxonomy" id="46126"/>
    <lineage>
        <taxon>Bacteria</taxon>
        <taxon>Bacillati</taxon>
        <taxon>Bacillota</taxon>
        <taxon>Bacilli</taxon>
        <taxon>Bacillales</taxon>
        <taxon>Staphylococcaceae</taxon>
        <taxon>Staphylococcus</taxon>
    </lineage>
</organism>